<keyword evidence="2" id="KW-1185">Reference proteome</keyword>
<evidence type="ECO:0000313" key="1">
    <source>
        <dbReference type="EMBL" id="UWQ58059.1"/>
    </source>
</evidence>
<reference evidence="1" key="1">
    <citation type="submission" date="2021-08" db="EMBL/GenBank/DDBJ databases">
        <authorList>
            <person name="Nwanade C."/>
            <person name="Wang M."/>
            <person name="Masoudi A."/>
            <person name="Yu Z."/>
            <person name="Liu J."/>
        </authorList>
    </citation>
    <scope>NUCLEOTIDE SEQUENCE</scope>
    <source>
        <strain evidence="1">S141</strain>
    </source>
</reference>
<evidence type="ECO:0000313" key="2">
    <source>
        <dbReference type="Proteomes" id="UP001058184"/>
    </source>
</evidence>
<proteinExistence type="predicted"/>
<dbReference type="RefSeq" id="WP_260002013.1">
    <property type="nucleotide sequence ID" value="NZ_CP081078.1"/>
</dbReference>
<sequence length="319" mass="35445">MPGTSLELLIRRSELGSLRERDIDLLLCMEMHAKAELTAFFGGLLGLRAEDFAGAWISVSEAAGENDLVISFQTQNGLRLLLLENKIAASFTPDQPERYALRARAWMNETGVDTVHTLIAAPADYLKACNSSIFDFQVSYEELWQVLAAAQDKRSAFLADRLRDGIRNKQNGWQLVPHDGATRTWALIHQVSQEHTPLLRMPPPVEKPGGSGWVYFRDAEGMERYRKEINIVFKAGHGFADLQFRSTLAAALSAAVAGSLEPGMKVAQAQKSAVIRIETPKLDFQSGDNDPQDVQEGLLACERLHLFFIAHKERLTNLG</sequence>
<organism evidence="1 2">
    <name type="scientific">Leisingera caerulea</name>
    <name type="common">Phaeobacter caeruleus</name>
    <dbReference type="NCBI Taxonomy" id="506591"/>
    <lineage>
        <taxon>Bacteria</taxon>
        <taxon>Pseudomonadati</taxon>
        <taxon>Pseudomonadota</taxon>
        <taxon>Alphaproteobacteria</taxon>
        <taxon>Rhodobacterales</taxon>
        <taxon>Roseobacteraceae</taxon>
        <taxon>Leisingera</taxon>
    </lineage>
</organism>
<gene>
    <name evidence="1" type="ORF">K3722_16465</name>
</gene>
<dbReference type="EMBL" id="CP081078">
    <property type="protein sequence ID" value="UWQ58059.1"/>
    <property type="molecule type" value="Genomic_DNA"/>
</dbReference>
<accession>A0ABY5WV10</accession>
<evidence type="ECO:0008006" key="3">
    <source>
        <dbReference type="Google" id="ProtNLM"/>
    </source>
</evidence>
<protein>
    <recommendedName>
        <fullName evidence="3">PD-(D/E)XK nuclease superfamily protein</fullName>
    </recommendedName>
</protein>
<name>A0ABY5WV10_LEICA</name>
<dbReference type="Proteomes" id="UP001058184">
    <property type="component" value="Chromosome"/>
</dbReference>